<accession>A0ABV6VB59</accession>
<dbReference type="EMBL" id="JBHEZX010000006">
    <property type="protein sequence ID" value="MFC1410966.1"/>
    <property type="molecule type" value="Genomic_DNA"/>
</dbReference>
<dbReference type="InterPro" id="IPR053780">
    <property type="entry name" value="Gp66-like"/>
</dbReference>
<reference evidence="1 2" key="1">
    <citation type="submission" date="2024-09" db="EMBL/GenBank/DDBJ databases">
        <authorList>
            <person name="Lee S.D."/>
        </authorList>
    </citation>
    <scope>NUCLEOTIDE SEQUENCE [LARGE SCALE GENOMIC DNA]</scope>
    <source>
        <strain evidence="1 2">N1-1</strain>
    </source>
</reference>
<keyword evidence="2" id="KW-1185">Reference proteome</keyword>
<protein>
    <submittedName>
        <fullName evidence="1">XF1762 family protein</fullName>
    </submittedName>
</protein>
<sequence>MSAAPGQQRLTVIPLVLADACAVVDRYHRHHRRPQGHRFSLGVLGEDGALHGAAIIGRPVARALDTGWQVEVTRVATDGTPNACSALYGAAARVATAAGFQRVLTYTQDGESGASLRGAGWTQVAVLRPRTGWDTPSRHRADRGTDGVARILWERACRNAPALPPLHALRDEIRDVMRCLECPNPISVPTGPGRPSRYCSPACRQRSYRSRQRAARDGTAA</sequence>
<dbReference type="NCBIfam" id="NF045478">
    <property type="entry name" value="XF1762_fam"/>
    <property type="match status" value="1"/>
</dbReference>
<dbReference type="RefSeq" id="WP_380509656.1">
    <property type="nucleotide sequence ID" value="NZ_JBHEZX010000006.1"/>
</dbReference>
<dbReference type="Proteomes" id="UP001592582">
    <property type="component" value="Unassembled WGS sequence"/>
</dbReference>
<proteinExistence type="predicted"/>
<organism evidence="1 2">
    <name type="scientific">Streptacidiphilus alkalitolerans</name>
    <dbReference type="NCBI Taxonomy" id="3342712"/>
    <lineage>
        <taxon>Bacteria</taxon>
        <taxon>Bacillati</taxon>
        <taxon>Actinomycetota</taxon>
        <taxon>Actinomycetes</taxon>
        <taxon>Kitasatosporales</taxon>
        <taxon>Streptomycetaceae</taxon>
        <taxon>Streptacidiphilus</taxon>
    </lineage>
</organism>
<gene>
    <name evidence="1" type="ORF">ACEZDG_17030</name>
</gene>
<comment type="caution">
    <text evidence="1">The sequence shown here is derived from an EMBL/GenBank/DDBJ whole genome shotgun (WGS) entry which is preliminary data.</text>
</comment>
<evidence type="ECO:0000313" key="2">
    <source>
        <dbReference type="Proteomes" id="UP001592582"/>
    </source>
</evidence>
<evidence type="ECO:0000313" key="1">
    <source>
        <dbReference type="EMBL" id="MFC1410966.1"/>
    </source>
</evidence>
<name>A0ABV6VB59_9ACTN</name>